<evidence type="ECO:0000313" key="2">
    <source>
        <dbReference type="EMBL" id="KAK1136927.1"/>
    </source>
</evidence>
<evidence type="ECO:0000256" key="1">
    <source>
        <dbReference type="SAM" id="MobiDB-lite"/>
    </source>
</evidence>
<gene>
    <name evidence="2" type="ORF">K0M31_001459</name>
</gene>
<dbReference type="AlphaFoldDB" id="A0AA40GFU8"/>
<keyword evidence="3" id="KW-1185">Reference proteome</keyword>
<reference evidence="2" key="1">
    <citation type="submission" date="2021-10" db="EMBL/GenBank/DDBJ databases">
        <title>Melipona bicolor Genome sequencing and assembly.</title>
        <authorList>
            <person name="Araujo N.S."/>
            <person name="Arias M.C."/>
        </authorList>
    </citation>
    <scope>NUCLEOTIDE SEQUENCE</scope>
    <source>
        <strain evidence="2">USP_2M_L1-L4_2017</strain>
        <tissue evidence="2">Whole body</tissue>
    </source>
</reference>
<evidence type="ECO:0000313" key="3">
    <source>
        <dbReference type="Proteomes" id="UP001177670"/>
    </source>
</evidence>
<dbReference type="EMBL" id="JAHYIQ010000001">
    <property type="protein sequence ID" value="KAK1136927.1"/>
    <property type="molecule type" value="Genomic_DNA"/>
</dbReference>
<proteinExistence type="predicted"/>
<dbReference type="Proteomes" id="UP001177670">
    <property type="component" value="Unassembled WGS sequence"/>
</dbReference>
<name>A0AA40GFU8_9HYME</name>
<feature type="compositionally biased region" description="Gly residues" evidence="1">
    <location>
        <begin position="62"/>
        <end position="78"/>
    </location>
</feature>
<sequence>MARVTSNLPRLASPCRYAQQGCNLSQEDVDEIRDYVYKSRKFHYGDRSSHSAGFQEVKLRNGPGGGEEGLADETGGGGAPESGCWDGAEFTIFVHLGPNPLSRPEPGPSFSPLFFSSSLLAHFSTVLCVPRSLLYFVSRLSLTFSPLPPQRFGEDWRGLETLKIGGSLNDFFWGGPLVRLIISWFLEFLTNWEFQYIRAIIMELKCLWSWLNWWFVGRFFNESGILMCFYDNSRVKLVISWMIFNGLGVLSCF</sequence>
<comment type="caution">
    <text evidence="2">The sequence shown here is derived from an EMBL/GenBank/DDBJ whole genome shotgun (WGS) entry which is preliminary data.</text>
</comment>
<accession>A0AA40GFU8</accession>
<organism evidence="2 3">
    <name type="scientific">Melipona bicolor</name>
    <dbReference type="NCBI Taxonomy" id="60889"/>
    <lineage>
        <taxon>Eukaryota</taxon>
        <taxon>Metazoa</taxon>
        <taxon>Ecdysozoa</taxon>
        <taxon>Arthropoda</taxon>
        <taxon>Hexapoda</taxon>
        <taxon>Insecta</taxon>
        <taxon>Pterygota</taxon>
        <taxon>Neoptera</taxon>
        <taxon>Endopterygota</taxon>
        <taxon>Hymenoptera</taxon>
        <taxon>Apocrita</taxon>
        <taxon>Aculeata</taxon>
        <taxon>Apoidea</taxon>
        <taxon>Anthophila</taxon>
        <taxon>Apidae</taxon>
        <taxon>Melipona</taxon>
    </lineage>
</organism>
<feature type="region of interest" description="Disordered" evidence="1">
    <location>
        <begin position="46"/>
        <end position="78"/>
    </location>
</feature>
<protein>
    <submittedName>
        <fullName evidence="2">Uncharacterized protein</fullName>
    </submittedName>
</protein>